<evidence type="ECO:0000256" key="2">
    <source>
        <dbReference type="SAM" id="Phobius"/>
    </source>
</evidence>
<evidence type="ECO:0000313" key="4">
    <source>
        <dbReference type="Proteomes" id="UP000034852"/>
    </source>
</evidence>
<evidence type="ECO:0000313" key="3">
    <source>
        <dbReference type="EMBL" id="KKQ35679.1"/>
    </source>
</evidence>
<accession>A0A0G0JFZ5</accession>
<reference evidence="3 4" key="1">
    <citation type="journal article" date="2015" name="Nature">
        <title>rRNA introns, odd ribosomes, and small enigmatic genomes across a large radiation of phyla.</title>
        <authorList>
            <person name="Brown C.T."/>
            <person name="Hug L.A."/>
            <person name="Thomas B.C."/>
            <person name="Sharon I."/>
            <person name="Castelle C.J."/>
            <person name="Singh A."/>
            <person name="Wilkins M.J."/>
            <person name="Williams K.H."/>
            <person name="Banfield J.F."/>
        </authorList>
    </citation>
    <scope>NUCLEOTIDE SEQUENCE [LARGE SCALE GENOMIC DNA]</scope>
</reference>
<feature type="transmembrane region" description="Helical" evidence="2">
    <location>
        <begin position="25"/>
        <end position="48"/>
    </location>
</feature>
<feature type="region of interest" description="Disordered" evidence="1">
    <location>
        <begin position="84"/>
        <end position="125"/>
    </location>
</feature>
<dbReference type="AlphaFoldDB" id="A0A0G0JFZ5"/>
<feature type="transmembrane region" description="Helical" evidence="2">
    <location>
        <begin position="55"/>
        <end position="78"/>
    </location>
</feature>
<gene>
    <name evidence="3" type="ORF">US52_C0018G0007</name>
</gene>
<dbReference type="Proteomes" id="UP000034852">
    <property type="component" value="Unassembled WGS sequence"/>
</dbReference>
<keyword evidence="2" id="KW-0472">Membrane</keyword>
<dbReference type="EMBL" id="LBTH01000018">
    <property type="protein sequence ID" value="KKQ35679.1"/>
    <property type="molecule type" value="Genomic_DNA"/>
</dbReference>
<keyword evidence="2" id="KW-0812">Transmembrane</keyword>
<proteinExistence type="predicted"/>
<name>A0A0G0JFZ5_9BACT</name>
<evidence type="ECO:0000256" key="1">
    <source>
        <dbReference type="SAM" id="MobiDB-lite"/>
    </source>
</evidence>
<keyword evidence="2" id="KW-1133">Transmembrane helix</keyword>
<organism evidence="3 4">
    <name type="scientific">candidate division WS6 bacterium GW2011_GWA2_37_6</name>
    <dbReference type="NCBI Taxonomy" id="1619087"/>
    <lineage>
        <taxon>Bacteria</taxon>
        <taxon>Candidatus Dojkabacteria</taxon>
    </lineage>
</organism>
<protein>
    <submittedName>
        <fullName evidence="3">Dentin sialophosphoprotein variant E</fullName>
    </submittedName>
</protein>
<comment type="caution">
    <text evidence="3">The sequence shown here is derived from an EMBL/GenBank/DDBJ whole genome shotgun (WGS) entry which is preliminary data.</text>
</comment>
<sequence length="250" mass="27207">MIESIQVFLLSKLKAHFQALSQCLIVFYMTTSTLTCYNLFVHTLLLIIYLMSKKLLIILLVAGALGICCLAVVGVVAYKVTQDDDKNDSQDEQQDNNDEDNNSDEDSADNDAANGDDNSDDNGTDKEVCELLTKSEAEDILGLTVSNPTASENNSCTYIASDFSTISVFIATTDGSDAENSFNTAKSAVYDNDIDEVDLDGADEAYWGDPLNQLNILKDDTWILITVYTDDEAKSKAAGIAAGEIVAERF</sequence>
<feature type="compositionally biased region" description="Acidic residues" evidence="1">
    <location>
        <begin position="90"/>
        <end position="109"/>
    </location>
</feature>